<dbReference type="InterPro" id="IPR002104">
    <property type="entry name" value="Integrase_catalytic"/>
</dbReference>
<dbReference type="EMBL" id="CP073708">
    <property type="protein sequence ID" value="QUO41252.1"/>
    <property type="molecule type" value="Genomic_DNA"/>
</dbReference>
<gene>
    <name evidence="8" type="ORF">JD108_20450</name>
    <name evidence="9" type="ORF">KDJ56_20385</name>
</gene>
<dbReference type="Pfam" id="PF00589">
    <property type="entry name" value="Phage_integrase"/>
    <property type="match status" value="1"/>
</dbReference>
<comment type="similarity">
    <text evidence="1">Belongs to the 'phage' integrase family.</text>
</comment>
<dbReference type="InterPro" id="IPR011010">
    <property type="entry name" value="DNA_brk_join_enz"/>
</dbReference>
<dbReference type="Proteomes" id="UP000595847">
    <property type="component" value="Chromosome"/>
</dbReference>
<dbReference type="KEGG" id="bcop:JD108_20450"/>
<dbReference type="GO" id="GO:0015074">
    <property type="term" value="P:DNA integration"/>
    <property type="evidence" value="ECO:0007669"/>
    <property type="project" value="UniProtKB-KW"/>
</dbReference>
<dbReference type="PROSITE" id="PS51900">
    <property type="entry name" value="CB"/>
    <property type="match status" value="1"/>
</dbReference>
<dbReference type="InterPro" id="IPR044068">
    <property type="entry name" value="CB"/>
</dbReference>
<sequence length="287" mass="33201">MLLKDAIHKFLHYLTSLERSEQTTSGYEKDLKLFSRFLEKKYNCSPYLEEVSAADIEDYLLWLKEERNYAPASRARNLYTLRSFFAYAYKKELVARNVALSVENIKTQQKERVYLTEEEVQQLVGAIDHDLIRLVVQVLYLTGLRISECLDLTLDTVDLERKVIRVVAGKGNKDRNIPISDKLLPLLRHYVEHDRPYTDSDLFFCTKKTGKLSPVYVNRVLADAVEKLGWKKKVTAHILRHSFASQLVKKEVNLVQIQKLLGHSSLKVTSIYTHSNLEQLSEAVNVL</sequence>
<keyword evidence="3 5" id="KW-0238">DNA-binding</keyword>
<dbReference type="GO" id="GO:0003677">
    <property type="term" value="F:DNA binding"/>
    <property type="evidence" value="ECO:0007669"/>
    <property type="project" value="UniProtKB-UniRule"/>
</dbReference>
<evidence type="ECO:0000256" key="2">
    <source>
        <dbReference type="ARBA" id="ARBA00022908"/>
    </source>
</evidence>
<proteinExistence type="inferred from homology"/>
<evidence type="ECO:0000256" key="1">
    <source>
        <dbReference type="ARBA" id="ARBA00008857"/>
    </source>
</evidence>
<keyword evidence="11" id="KW-1185">Reference proteome</keyword>
<dbReference type="Pfam" id="PF02899">
    <property type="entry name" value="Phage_int_SAM_1"/>
    <property type="match status" value="1"/>
</dbReference>
<dbReference type="InterPro" id="IPR013762">
    <property type="entry name" value="Integrase-like_cat_sf"/>
</dbReference>
<dbReference type="RefSeq" id="WP_198827753.1">
    <property type="nucleotide sequence ID" value="NZ_CP066308.1"/>
</dbReference>
<evidence type="ECO:0000313" key="11">
    <source>
        <dbReference type="Proteomes" id="UP000677234"/>
    </source>
</evidence>
<accession>A0A7T5EK94</accession>
<evidence type="ECO:0000313" key="10">
    <source>
        <dbReference type="Proteomes" id="UP000595847"/>
    </source>
</evidence>
<dbReference type="PANTHER" id="PTHR30349">
    <property type="entry name" value="PHAGE INTEGRASE-RELATED"/>
    <property type="match status" value="1"/>
</dbReference>
<evidence type="ECO:0000256" key="3">
    <source>
        <dbReference type="ARBA" id="ARBA00023125"/>
    </source>
</evidence>
<reference evidence="8 10" key="1">
    <citation type="submission" date="2020-12" db="EMBL/GenBank/DDBJ databases">
        <title>strain FJAT-54423T represents a novel species of the genus Brevibacillus.</title>
        <authorList>
            <person name="Tang R."/>
        </authorList>
    </citation>
    <scope>NUCLEOTIDE SEQUENCE [LARGE SCALE GENOMIC DNA]</scope>
    <source>
        <strain evidence="8 10">FJAT-54423</strain>
    </source>
</reference>
<dbReference type="PANTHER" id="PTHR30349:SF41">
    <property type="entry name" value="INTEGRASE_RECOMBINASE PROTEIN MJ0367-RELATED"/>
    <property type="match status" value="1"/>
</dbReference>
<dbReference type="GO" id="GO:0006310">
    <property type="term" value="P:DNA recombination"/>
    <property type="evidence" value="ECO:0007669"/>
    <property type="project" value="UniProtKB-KW"/>
</dbReference>
<keyword evidence="2" id="KW-0229">DNA integration</keyword>
<dbReference type="SUPFAM" id="SSF56349">
    <property type="entry name" value="DNA breaking-rejoining enzymes"/>
    <property type="match status" value="1"/>
</dbReference>
<feature type="domain" description="Core-binding (CB)" evidence="7">
    <location>
        <begin position="1"/>
        <end position="89"/>
    </location>
</feature>
<evidence type="ECO:0000259" key="7">
    <source>
        <dbReference type="PROSITE" id="PS51900"/>
    </source>
</evidence>
<dbReference type="InterPro" id="IPR004107">
    <property type="entry name" value="Integrase_SAM-like_N"/>
</dbReference>
<evidence type="ECO:0000313" key="9">
    <source>
        <dbReference type="EMBL" id="QUO41252.1"/>
    </source>
</evidence>
<reference evidence="9" key="2">
    <citation type="submission" date="2021-04" db="EMBL/GenBank/DDBJ databases">
        <title>Brevibacillus composti FJAT-54423, complete genome.</title>
        <authorList>
            <person name="Tang R."/>
        </authorList>
    </citation>
    <scope>NUCLEOTIDE SEQUENCE</scope>
    <source>
        <strain evidence="9">FJAT-54424</strain>
    </source>
</reference>
<evidence type="ECO:0000256" key="5">
    <source>
        <dbReference type="PROSITE-ProRule" id="PRU01248"/>
    </source>
</evidence>
<protein>
    <submittedName>
        <fullName evidence="8">Tyrosine-type recombinase/integrase</fullName>
    </submittedName>
</protein>
<dbReference type="Proteomes" id="UP000677234">
    <property type="component" value="Chromosome"/>
</dbReference>
<name>A0A7T5EK94_9BACL</name>
<dbReference type="PROSITE" id="PS51898">
    <property type="entry name" value="TYR_RECOMBINASE"/>
    <property type="match status" value="1"/>
</dbReference>
<evidence type="ECO:0000259" key="6">
    <source>
        <dbReference type="PROSITE" id="PS51898"/>
    </source>
</evidence>
<evidence type="ECO:0000256" key="4">
    <source>
        <dbReference type="ARBA" id="ARBA00023172"/>
    </source>
</evidence>
<dbReference type="Gene3D" id="1.10.443.10">
    <property type="entry name" value="Intergrase catalytic core"/>
    <property type="match status" value="1"/>
</dbReference>
<feature type="domain" description="Tyr recombinase" evidence="6">
    <location>
        <begin position="110"/>
        <end position="285"/>
    </location>
</feature>
<organism evidence="8 10">
    <name type="scientific">Brevibacillus composti</name>
    <dbReference type="NCBI Taxonomy" id="2796470"/>
    <lineage>
        <taxon>Bacteria</taxon>
        <taxon>Bacillati</taxon>
        <taxon>Bacillota</taxon>
        <taxon>Bacilli</taxon>
        <taxon>Bacillales</taxon>
        <taxon>Paenibacillaceae</taxon>
        <taxon>Brevibacillus</taxon>
    </lineage>
</organism>
<dbReference type="InterPro" id="IPR050090">
    <property type="entry name" value="Tyrosine_recombinase_XerCD"/>
</dbReference>
<evidence type="ECO:0000313" key="8">
    <source>
        <dbReference type="EMBL" id="QQE74169.1"/>
    </source>
</evidence>
<dbReference type="Gene3D" id="1.10.150.130">
    <property type="match status" value="1"/>
</dbReference>
<dbReference type="EMBL" id="CP066308">
    <property type="protein sequence ID" value="QQE74169.1"/>
    <property type="molecule type" value="Genomic_DNA"/>
</dbReference>
<keyword evidence="4" id="KW-0233">DNA recombination</keyword>
<dbReference type="AlphaFoldDB" id="A0A7T5EK94"/>
<dbReference type="InterPro" id="IPR010998">
    <property type="entry name" value="Integrase_recombinase_N"/>
</dbReference>